<dbReference type="OrthoDB" id="21204at2759"/>
<accession>A0A1K0G6I0</accession>
<comment type="catalytic activity">
    <reaction evidence="1">
        <text>S-ubiquitinyl-[E2 ubiquitin-conjugating enzyme]-L-cysteine + [acceptor protein]-L-lysine = [E2 ubiquitin-conjugating enzyme]-L-cysteine + N(6)-ubiquitinyl-[acceptor protein]-L-lysine.</text>
        <dbReference type="EC" id="2.3.2.27"/>
    </reaction>
</comment>
<evidence type="ECO:0000259" key="8">
    <source>
        <dbReference type="PROSITE" id="PS50089"/>
    </source>
</evidence>
<keyword evidence="6" id="KW-0479">Metal-binding</keyword>
<dbReference type="GO" id="GO:0008270">
    <property type="term" value="F:zinc ion binding"/>
    <property type="evidence" value="ECO:0007669"/>
    <property type="project" value="UniProtKB-KW"/>
</dbReference>
<dbReference type="AlphaFoldDB" id="A0A1K0G6I0"/>
<dbReference type="SMART" id="SM00184">
    <property type="entry name" value="RING"/>
    <property type="match status" value="1"/>
</dbReference>
<protein>
    <recommendedName>
        <fullName evidence="2">RING-type E3 ubiquitin transferase</fullName>
        <ecNumber evidence="2">2.3.2.27</ecNumber>
    </recommendedName>
</protein>
<feature type="region of interest" description="Disordered" evidence="7">
    <location>
        <begin position="1"/>
        <end position="55"/>
    </location>
</feature>
<dbReference type="EMBL" id="LT558125">
    <property type="protein sequence ID" value="SAM83133.1"/>
    <property type="molecule type" value="Genomic_DNA"/>
</dbReference>
<feature type="domain" description="RING-type" evidence="8">
    <location>
        <begin position="84"/>
        <end position="124"/>
    </location>
</feature>
<dbReference type="EC" id="2.3.2.27" evidence="2"/>
<evidence type="ECO:0000256" key="1">
    <source>
        <dbReference type="ARBA" id="ARBA00000900"/>
    </source>
</evidence>
<dbReference type="InterPro" id="IPR013083">
    <property type="entry name" value="Znf_RING/FYVE/PHD"/>
</dbReference>
<dbReference type="Proteomes" id="UP000179920">
    <property type="component" value="Chromosome IX"/>
</dbReference>
<keyword evidence="5" id="KW-0804">Transcription</keyword>
<name>A0A1K0G6I0_9BASI</name>
<organism evidence="9 10">
    <name type="scientific">Ustilago bromivora</name>
    <dbReference type="NCBI Taxonomy" id="307758"/>
    <lineage>
        <taxon>Eukaryota</taxon>
        <taxon>Fungi</taxon>
        <taxon>Dikarya</taxon>
        <taxon>Basidiomycota</taxon>
        <taxon>Ustilaginomycotina</taxon>
        <taxon>Ustilaginomycetes</taxon>
        <taxon>Ustilaginales</taxon>
        <taxon>Ustilaginaceae</taxon>
        <taxon>Ustilago</taxon>
    </lineage>
</organism>
<evidence type="ECO:0000256" key="7">
    <source>
        <dbReference type="SAM" id="MobiDB-lite"/>
    </source>
</evidence>
<evidence type="ECO:0000313" key="10">
    <source>
        <dbReference type="Proteomes" id="UP000179920"/>
    </source>
</evidence>
<evidence type="ECO:0000256" key="2">
    <source>
        <dbReference type="ARBA" id="ARBA00012483"/>
    </source>
</evidence>
<dbReference type="GO" id="GO:0000209">
    <property type="term" value="P:protein polyubiquitination"/>
    <property type="evidence" value="ECO:0007669"/>
    <property type="project" value="TreeGrafter"/>
</dbReference>
<keyword evidence="4" id="KW-0805">Transcription regulation</keyword>
<keyword evidence="3" id="KW-0808">Transferase</keyword>
<dbReference type="SUPFAM" id="SSF57850">
    <property type="entry name" value="RING/U-box"/>
    <property type="match status" value="1"/>
</dbReference>
<evidence type="ECO:0000256" key="4">
    <source>
        <dbReference type="ARBA" id="ARBA00023015"/>
    </source>
</evidence>
<dbReference type="PANTHER" id="PTHR46077:SF1">
    <property type="entry name" value="TOP1 BINDING ARGININE_SERINE RICH PROTEIN, E3 UBIQUITIN LIGASE"/>
    <property type="match status" value="1"/>
</dbReference>
<reference evidence="10" key="1">
    <citation type="submission" date="2016-04" db="EMBL/GenBank/DDBJ databases">
        <authorList>
            <person name="Guldener U."/>
            <person name="Guldener U."/>
        </authorList>
    </citation>
    <scope>NUCLEOTIDE SEQUENCE [LARGE SCALE GENOMIC DNA]</scope>
    <source>
        <strain evidence="10">UB2112</strain>
    </source>
</reference>
<evidence type="ECO:0000256" key="5">
    <source>
        <dbReference type="ARBA" id="ARBA00023163"/>
    </source>
</evidence>
<keyword evidence="6" id="KW-0862">Zinc</keyword>
<feature type="compositionally biased region" description="Polar residues" evidence="7">
    <location>
        <begin position="12"/>
        <end position="32"/>
    </location>
</feature>
<gene>
    <name evidence="9" type="ORF">UBRO_20376</name>
</gene>
<dbReference type="GO" id="GO:0006513">
    <property type="term" value="P:protein monoubiquitination"/>
    <property type="evidence" value="ECO:0007669"/>
    <property type="project" value="TreeGrafter"/>
</dbReference>
<evidence type="ECO:0000256" key="3">
    <source>
        <dbReference type="ARBA" id="ARBA00022679"/>
    </source>
</evidence>
<dbReference type="InterPro" id="IPR001841">
    <property type="entry name" value="Znf_RING"/>
</dbReference>
<dbReference type="PROSITE" id="PS50089">
    <property type="entry name" value="ZF_RING_2"/>
    <property type="match status" value="1"/>
</dbReference>
<proteinExistence type="predicted"/>
<evidence type="ECO:0000256" key="6">
    <source>
        <dbReference type="PROSITE-ProRule" id="PRU00175"/>
    </source>
</evidence>
<dbReference type="Gene3D" id="3.30.40.10">
    <property type="entry name" value="Zinc/RING finger domain, C3HC4 (zinc finger)"/>
    <property type="match status" value="1"/>
</dbReference>
<dbReference type="GO" id="GO:0061630">
    <property type="term" value="F:ubiquitin protein ligase activity"/>
    <property type="evidence" value="ECO:0007669"/>
    <property type="project" value="UniProtKB-EC"/>
</dbReference>
<keyword evidence="6" id="KW-0863">Zinc-finger</keyword>
<evidence type="ECO:0000313" key="9">
    <source>
        <dbReference type="EMBL" id="SAM83133.1"/>
    </source>
</evidence>
<dbReference type="PANTHER" id="PTHR46077">
    <property type="entry name" value="E3 UBIQUITIN-PROTEIN LIGASE TOPORS"/>
    <property type="match status" value="1"/>
</dbReference>
<sequence length="364" mass="42147">MPLDTPPPLHHATNSPTSNPSTRITKTHTPSRASLDENHQSNHTHTVAGGKGKARAQDAILKPEWNHTYNEPFDREEGEGEEWCLICHSSGVWDRTVLPICLHSQFCFGCILRWSNMKPTCPLCLAKIGEFVIHDIRSDWDYIRYYLAPPRLPSCSTCTPPSDPSWATTRQRARQSRIATHADQEQILQFRKYIYRHSLYAKHVGSNAHTGYKPPPSPLQIKSNLSEWSRKITTFVRRELQLWPNVDAEFLAQYLVSLAQLFELASEEMANLLGEFVGGEEKGRHFAHELACWLRSRRERLEDYDNGPWLQYGTSTSDGSTRRKRRRIQEKEEEKEQGSREQVAQRRSRLLDRLERERALLFCK</sequence>